<organism evidence="1 2">
    <name type="scientific">Myodes glareolus</name>
    <name type="common">Bank vole</name>
    <name type="synonym">Clethrionomys glareolus</name>
    <dbReference type="NCBI Taxonomy" id="447135"/>
    <lineage>
        <taxon>Eukaryota</taxon>
        <taxon>Metazoa</taxon>
        <taxon>Chordata</taxon>
        <taxon>Craniata</taxon>
        <taxon>Vertebrata</taxon>
        <taxon>Euteleostomi</taxon>
        <taxon>Mammalia</taxon>
        <taxon>Eutheria</taxon>
        <taxon>Euarchontoglires</taxon>
        <taxon>Glires</taxon>
        <taxon>Rodentia</taxon>
        <taxon>Myomorpha</taxon>
        <taxon>Muroidea</taxon>
        <taxon>Cricetidae</taxon>
        <taxon>Arvicolinae</taxon>
        <taxon>Myodes</taxon>
    </lineage>
</organism>
<evidence type="ECO:0000313" key="1">
    <source>
        <dbReference type="EMBL" id="KAK7803495.1"/>
    </source>
</evidence>
<accession>A0AAW0HP37</accession>
<name>A0AAW0HP37_MYOGA</name>
<reference evidence="1 2" key="1">
    <citation type="journal article" date="2023" name="bioRxiv">
        <title>Conserved and derived expression patterns and positive selection on dental genes reveal complex evolutionary context of ever-growing rodent molars.</title>
        <authorList>
            <person name="Calamari Z.T."/>
            <person name="Song A."/>
            <person name="Cohen E."/>
            <person name="Akter M."/>
            <person name="Roy R.D."/>
            <person name="Hallikas O."/>
            <person name="Christensen M.M."/>
            <person name="Li P."/>
            <person name="Marangoni P."/>
            <person name="Jernvall J."/>
            <person name="Klein O.D."/>
        </authorList>
    </citation>
    <scope>NUCLEOTIDE SEQUENCE [LARGE SCALE GENOMIC DNA]</scope>
    <source>
        <strain evidence="1">V071</strain>
    </source>
</reference>
<comment type="caution">
    <text evidence="1">The sequence shown here is derived from an EMBL/GenBank/DDBJ whole genome shotgun (WGS) entry which is preliminary data.</text>
</comment>
<dbReference type="EMBL" id="JBBHLL010000416">
    <property type="protein sequence ID" value="KAK7803495.1"/>
    <property type="molecule type" value="Genomic_DNA"/>
</dbReference>
<proteinExistence type="predicted"/>
<protein>
    <submittedName>
        <fullName evidence="1">Uncharacterized protein</fullName>
    </submittedName>
</protein>
<dbReference type="Proteomes" id="UP001488838">
    <property type="component" value="Unassembled WGS sequence"/>
</dbReference>
<keyword evidence="2" id="KW-1185">Reference proteome</keyword>
<dbReference type="AlphaFoldDB" id="A0AAW0HP37"/>
<sequence>MTGLFYPPLLRMFGITILFAMKPLYRMFYGLTISLTGPDMAQLKEGKGLQ</sequence>
<gene>
    <name evidence="1" type="ORF">U0070_002680</name>
</gene>
<evidence type="ECO:0000313" key="2">
    <source>
        <dbReference type="Proteomes" id="UP001488838"/>
    </source>
</evidence>